<dbReference type="InterPro" id="IPR004143">
    <property type="entry name" value="BPL_LPL_catalytic"/>
</dbReference>
<dbReference type="Gene3D" id="3.30.930.10">
    <property type="entry name" value="Bira Bifunctional Protein, Domain 2"/>
    <property type="match status" value="1"/>
</dbReference>
<dbReference type="AlphaFoldDB" id="A0A8J7SEB1"/>
<dbReference type="InterPro" id="IPR003142">
    <property type="entry name" value="BPL_C"/>
</dbReference>
<keyword evidence="7" id="KW-1185">Reference proteome</keyword>
<accession>A0A8J7SEB1</accession>
<dbReference type="PANTHER" id="PTHR12835:SF5">
    <property type="entry name" value="BIOTIN--PROTEIN LIGASE"/>
    <property type="match status" value="1"/>
</dbReference>
<dbReference type="SUPFAM" id="SSF55681">
    <property type="entry name" value="Class II aaRS and biotin synthetases"/>
    <property type="match status" value="1"/>
</dbReference>
<dbReference type="EC" id="6.3.4.15" evidence="3"/>
<evidence type="ECO:0000259" key="5">
    <source>
        <dbReference type="PROSITE" id="PS51733"/>
    </source>
</evidence>
<keyword evidence="2" id="KW-0092">Biotin</keyword>
<dbReference type="EMBL" id="JAEHHL010000001">
    <property type="protein sequence ID" value="MBK0397790.1"/>
    <property type="molecule type" value="Genomic_DNA"/>
</dbReference>
<dbReference type="Proteomes" id="UP000655420">
    <property type="component" value="Unassembled WGS sequence"/>
</dbReference>
<evidence type="ECO:0000256" key="3">
    <source>
        <dbReference type="ARBA" id="ARBA00024227"/>
    </source>
</evidence>
<evidence type="ECO:0000256" key="1">
    <source>
        <dbReference type="ARBA" id="ARBA00022598"/>
    </source>
</evidence>
<feature type="domain" description="BPL/LPL catalytic" evidence="5">
    <location>
        <begin position="5"/>
        <end position="183"/>
    </location>
</feature>
<dbReference type="Pfam" id="PF03099">
    <property type="entry name" value="BPL_LplA_LipB"/>
    <property type="match status" value="1"/>
</dbReference>
<keyword evidence="1 6" id="KW-0436">Ligase</keyword>
<dbReference type="Pfam" id="PF02237">
    <property type="entry name" value="BPL_C"/>
    <property type="match status" value="1"/>
</dbReference>
<dbReference type="PROSITE" id="PS51733">
    <property type="entry name" value="BPL_LPL_CATALYTIC"/>
    <property type="match status" value="1"/>
</dbReference>
<dbReference type="RefSeq" id="WP_200605925.1">
    <property type="nucleotide sequence ID" value="NZ_JAEHHL010000001.1"/>
</dbReference>
<proteinExistence type="predicted"/>
<evidence type="ECO:0000313" key="6">
    <source>
        <dbReference type="EMBL" id="MBK0397790.1"/>
    </source>
</evidence>
<comment type="caution">
    <text evidence="6">The sequence shown here is derived from an EMBL/GenBank/DDBJ whole genome shotgun (WGS) entry which is preliminary data.</text>
</comment>
<sequence>MNSWPEGVERVVLAEIDSTNAEAQRRAASVFAPTWIAARRQIAGRGRSGRAWASPEGNLAATLLLRRDEPPAAKARLSFHAALAVADVIAAHAPGKQVTLKWPNDVLLDDAKVSGILLESFSTRAPAANIAIGIGINLAHFPPATETRWPATSVAATTGVAPDPEDVLAHLATRMAFWLAEDTERGFEPIRAAWLARAAHLGRRIEARLPDRTLGGIFEDVSPDGALVLRTGAGREVISAADVHLPD</sequence>
<evidence type="ECO:0000256" key="4">
    <source>
        <dbReference type="ARBA" id="ARBA00047846"/>
    </source>
</evidence>
<gene>
    <name evidence="6" type="ORF">H0I76_01190</name>
</gene>
<evidence type="ECO:0000313" key="7">
    <source>
        <dbReference type="Proteomes" id="UP000655420"/>
    </source>
</evidence>
<dbReference type="PANTHER" id="PTHR12835">
    <property type="entry name" value="BIOTIN PROTEIN LIGASE"/>
    <property type="match status" value="1"/>
</dbReference>
<evidence type="ECO:0000256" key="2">
    <source>
        <dbReference type="ARBA" id="ARBA00023267"/>
    </source>
</evidence>
<protein>
    <recommendedName>
        <fullName evidence="3">biotin--[biotin carboxyl-carrier protein] ligase</fullName>
        <ecNumber evidence="3">6.3.4.15</ecNumber>
    </recommendedName>
</protein>
<dbReference type="GO" id="GO:0004077">
    <property type="term" value="F:biotin--[biotin carboxyl-carrier protein] ligase activity"/>
    <property type="evidence" value="ECO:0007669"/>
    <property type="project" value="UniProtKB-EC"/>
</dbReference>
<dbReference type="NCBIfam" id="TIGR00121">
    <property type="entry name" value="birA_ligase"/>
    <property type="match status" value="1"/>
</dbReference>
<dbReference type="CDD" id="cd16442">
    <property type="entry name" value="BPL"/>
    <property type="match status" value="1"/>
</dbReference>
<dbReference type="GO" id="GO:0005737">
    <property type="term" value="C:cytoplasm"/>
    <property type="evidence" value="ECO:0007669"/>
    <property type="project" value="TreeGrafter"/>
</dbReference>
<dbReference type="InterPro" id="IPR045864">
    <property type="entry name" value="aa-tRNA-synth_II/BPL/LPL"/>
</dbReference>
<dbReference type="InterPro" id="IPR004408">
    <property type="entry name" value="Biotin_CoA_COase_ligase"/>
</dbReference>
<dbReference type="Gene3D" id="2.30.30.100">
    <property type="match status" value="1"/>
</dbReference>
<reference evidence="6" key="1">
    <citation type="submission" date="2020-12" db="EMBL/GenBank/DDBJ databases">
        <title>Bacterial taxonomy.</title>
        <authorList>
            <person name="Pan X."/>
        </authorList>
    </citation>
    <scope>NUCLEOTIDE SEQUENCE</scope>
    <source>
        <strain evidence="6">M0105</strain>
    </source>
</reference>
<organism evidence="6 7">
    <name type="scientific">Thermohalobaculum xanthum</name>
    <dbReference type="NCBI Taxonomy" id="2753746"/>
    <lineage>
        <taxon>Bacteria</taxon>
        <taxon>Pseudomonadati</taxon>
        <taxon>Pseudomonadota</taxon>
        <taxon>Alphaproteobacteria</taxon>
        <taxon>Rhodobacterales</taxon>
        <taxon>Paracoccaceae</taxon>
        <taxon>Thermohalobaculum</taxon>
    </lineage>
</organism>
<name>A0A8J7SEB1_9RHOB</name>
<comment type="catalytic activity">
    <reaction evidence="4">
        <text>biotin + L-lysyl-[protein] + ATP = N(6)-biotinyl-L-lysyl-[protein] + AMP + diphosphate + H(+)</text>
        <dbReference type="Rhea" id="RHEA:11756"/>
        <dbReference type="Rhea" id="RHEA-COMP:9752"/>
        <dbReference type="Rhea" id="RHEA-COMP:10505"/>
        <dbReference type="ChEBI" id="CHEBI:15378"/>
        <dbReference type="ChEBI" id="CHEBI:29969"/>
        <dbReference type="ChEBI" id="CHEBI:30616"/>
        <dbReference type="ChEBI" id="CHEBI:33019"/>
        <dbReference type="ChEBI" id="CHEBI:57586"/>
        <dbReference type="ChEBI" id="CHEBI:83144"/>
        <dbReference type="ChEBI" id="CHEBI:456215"/>
        <dbReference type="EC" id="6.3.4.15"/>
    </reaction>
</comment>